<dbReference type="Pfam" id="PF01614">
    <property type="entry name" value="IclR_C"/>
    <property type="match status" value="1"/>
</dbReference>
<evidence type="ECO:0000256" key="3">
    <source>
        <dbReference type="ARBA" id="ARBA00023163"/>
    </source>
</evidence>
<dbReference type="PANTHER" id="PTHR30136">
    <property type="entry name" value="HELIX-TURN-HELIX TRANSCRIPTIONAL REGULATOR, ICLR FAMILY"/>
    <property type="match status" value="1"/>
</dbReference>
<dbReference type="AlphaFoldDB" id="A0A1I6IQR9"/>
<dbReference type="InterPro" id="IPR005471">
    <property type="entry name" value="Tscrpt_reg_IclR_N"/>
</dbReference>
<dbReference type="Pfam" id="PF09339">
    <property type="entry name" value="HTH_IclR"/>
    <property type="match status" value="1"/>
</dbReference>
<dbReference type="SUPFAM" id="SSF46785">
    <property type="entry name" value="Winged helix' DNA-binding domain"/>
    <property type="match status" value="1"/>
</dbReference>
<dbReference type="PROSITE" id="PS51078">
    <property type="entry name" value="ICLR_ED"/>
    <property type="match status" value="1"/>
</dbReference>
<dbReference type="CDD" id="cd00090">
    <property type="entry name" value="HTH_ARSR"/>
    <property type="match status" value="1"/>
</dbReference>
<dbReference type="SUPFAM" id="SSF55781">
    <property type="entry name" value="GAF domain-like"/>
    <property type="match status" value="1"/>
</dbReference>
<dbReference type="InterPro" id="IPR036388">
    <property type="entry name" value="WH-like_DNA-bd_sf"/>
</dbReference>
<dbReference type="OrthoDB" id="14763at2157"/>
<gene>
    <name evidence="6" type="ORF">SAMN04487947_3552</name>
</gene>
<feature type="domain" description="IclR-ED" evidence="5">
    <location>
        <begin position="69"/>
        <end position="256"/>
    </location>
</feature>
<dbReference type="InterPro" id="IPR014757">
    <property type="entry name" value="Tscrpt_reg_IclR_C"/>
</dbReference>
<evidence type="ECO:0000259" key="4">
    <source>
        <dbReference type="PROSITE" id="PS51077"/>
    </source>
</evidence>
<organism evidence="6 7">
    <name type="scientific">Halogeometricum rufum</name>
    <dbReference type="NCBI Taxonomy" id="553469"/>
    <lineage>
        <taxon>Archaea</taxon>
        <taxon>Methanobacteriati</taxon>
        <taxon>Methanobacteriota</taxon>
        <taxon>Stenosarchaea group</taxon>
        <taxon>Halobacteria</taxon>
        <taxon>Halobacteriales</taxon>
        <taxon>Haloferacaceae</taxon>
        <taxon>Halogeometricum</taxon>
    </lineage>
</organism>
<dbReference type="RefSeq" id="WP_089810119.1">
    <property type="nucleotide sequence ID" value="NZ_FOYT01000004.1"/>
</dbReference>
<dbReference type="GO" id="GO:0003677">
    <property type="term" value="F:DNA binding"/>
    <property type="evidence" value="ECO:0007669"/>
    <property type="project" value="UniProtKB-KW"/>
</dbReference>
<dbReference type="InterPro" id="IPR011991">
    <property type="entry name" value="ArsR-like_HTH"/>
</dbReference>
<keyword evidence="7" id="KW-1185">Reference proteome</keyword>
<evidence type="ECO:0000256" key="1">
    <source>
        <dbReference type="ARBA" id="ARBA00023015"/>
    </source>
</evidence>
<keyword evidence="3" id="KW-0804">Transcription</keyword>
<dbReference type="Proteomes" id="UP000198531">
    <property type="component" value="Unassembled WGS sequence"/>
</dbReference>
<dbReference type="GO" id="GO:0045892">
    <property type="term" value="P:negative regulation of DNA-templated transcription"/>
    <property type="evidence" value="ECO:0007669"/>
    <property type="project" value="TreeGrafter"/>
</dbReference>
<protein>
    <submittedName>
        <fullName evidence="6">DNA-binding transcriptional regulator, IclR family</fullName>
    </submittedName>
</protein>
<evidence type="ECO:0000256" key="2">
    <source>
        <dbReference type="ARBA" id="ARBA00023125"/>
    </source>
</evidence>
<proteinExistence type="predicted"/>
<accession>A0A1I6IQR9</accession>
<dbReference type="SMART" id="SM00346">
    <property type="entry name" value="HTH_ICLR"/>
    <property type="match status" value="1"/>
</dbReference>
<keyword evidence="2 6" id="KW-0238">DNA-binding</keyword>
<dbReference type="EMBL" id="FOYT01000004">
    <property type="protein sequence ID" value="SFR69056.1"/>
    <property type="molecule type" value="Genomic_DNA"/>
</dbReference>
<evidence type="ECO:0000313" key="7">
    <source>
        <dbReference type="Proteomes" id="UP000198531"/>
    </source>
</evidence>
<dbReference type="GO" id="GO:0003700">
    <property type="term" value="F:DNA-binding transcription factor activity"/>
    <property type="evidence" value="ECO:0007669"/>
    <property type="project" value="TreeGrafter"/>
</dbReference>
<evidence type="ECO:0000259" key="5">
    <source>
        <dbReference type="PROSITE" id="PS51078"/>
    </source>
</evidence>
<dbReference type="InterPro" id="IPR029016">
    <property type="entry name" value="GAF-like_dom_sf"/>
</dbReference>
<dbReference type="PROSITE" id="PS51077">
    <property type="entry name" value="HTH_ICLR"/>
    <property type="match status" value="1"/>
</dbReference>
<reference evidence="7" key="1">
    <citation type="submission" date="2016-10" db="EMBL/GenBank/DDBJ databases">
        <authorList>
            <person name="Varghese N."/>
            <person name="Submissions S."/>
        </authorList>
    </citation>
    <scope>NUCLEOTIDE SEQUENCE [LARGE SCALE GENOMIC DNA]</scope>
    <source>
        <strain evidence="7">CGMCC 1.7736</strain>
    </source>
</reference>
<dbReference type="InterPro" id="IPR036390">
    <property type="entry name" value="WH_DNA-bd_sf"/>
</dbReference>
<keyword evidence="1" id="KW-0805">Transcription regulation</keyword>
<evidence type="ECO:0000313" key="6">
    <source>
        <dbReference type="EMBL" id="SFR69056.1"/>
    </source>
</evidence>
<dbReference type="PANTHER" id="PTHR30136:SF35">
    <property type="entry name" value="HTH-TYPE TRANSCRIPTIONAL REGULATOR RV1719"/>
    <property type="match status" value="1"/>
</dbReference>
<name>A0A1I6IQR9_9EURY</name>
<dbReference type="Gene3D" id="3.30.450.40">
    <property type="match status" value="1"/>
</dbReference>
<dbReference type="InterPro" id="IPR050707">
    <property type="entry name" value="HTH_MetabolicPath_Reg"/>
</dbReference>
<sequence length="272" mass="30525">MNESESRTLKTVETTFEVIDALKDLERAGVTELANHLEMSKGATYNHLATLRNAGYVVKSGDEYMLGYRFMNIGKFVQNRSLLYAVGKQHLDALAAETGEYAHLMVEQGGLGYYLYRSKGENAIAEEYHEKKSEDPDYLHYGSPGKAILAELPRERVDEIIDEHGLPKATENTITSREALYEELQRTRERGYAIYDEEEVMGIRAVGTAITDRQSHVYGAISVCGPLTRIRGETMEDELPERVQRTANLIEIDLQTTLNGDAAGDFHTNLTP</sequence>
<feature type="domain" description="HTH iclR-type" evidence="4">
    <location>
        <begin position="9"/>
        <end position="68"/>
    </location>
</feature>
<dbReference type="Gene3D" id="1.10.10.10">
    <property type="entry name" value="Winged helix-like DNA-binding domain superfamily/Winged helix DNA-binding domain"/>
    <property type="match status" value="1"/>
</dbReference>